<dbReference type="PANTHER" id="PTHR43884:SF12">
    <property type="entry name" value="ISOVALERYL-COA DEHYDROGENASE, MITOCHONDRIAL-RELATED"/>
    <property type="match status" value="1"/>
</dbReference>
<proteinExistence type="predicted"/>
<name>A0ABS6IIF2_9HYPH</name>
<dbReference type="Pfam" id="PF08028">
    <property type="entry name" value="Acyl-CoA_dh_2"/>
    <property type="match status" value="1"/>
</dbReference>
<evidence type="ECO:0000259" key="2">
    <source>
        <dbReference type="Pfam" id="PF08028"/>
    </source>
</evidence>
<keyword evidence="1" id="KW-0560">Oxidoreductase</keyword>
<dbReference type="EMBL" id="JAHOPB010000001">
    <property type="protein sequence ID" value="MBU8874086.1"/>
    <property type="molecule type" value="Genomic_DNA"/>
</dbReference>
<dbReference type="RefSeq" id="WP_216959006.1">
    <property type="nucleotide sequence ID" value="NZ_JAHOPB010000001.1"/>
</dbReference>
<accession>A0ABS6IIF2</accession>
<protein>
    <submittedName>
        <fullName evidence="3">Acyl-CoA dehydrogenase</fullName>
    </submittedName>
</protein>
<gene>
    <name evidence="3" type="ORF">KQ910_09950</name>
</gene>
<dbReference type="PIRSF" id="PIRSF016578">
    <property type="entry name" value="HsaA"/>
    <property type="match status" value="1"/>
</dbReference>
<keyword evidence="4" id="KW-1185">Reference proteome</keyword>
<organism evidence="3 4">
    <name type="scientific">Reyranella humidisoli</name>
    <dbReference type="NCBI Taxonomy" id="2849149"/>
    <lineage>
        <taxon>Bacteria</taxon>
        <taxon>Pseudomonadati</taxon>
        <taxon>Pseudomonadota</taxon>
        <taxon>Alphaproteobacteria</taxon>
        <taxon>Hyphomicrobiales</taxon>
        <taxon>Reyranellaceae</taxon>
        <taxon>Reyranella</taxon>
    </lineage>
</organism>
<evidence type="ECO:0000256" key="1">
    <source>
        <dbReference type="ARBA" id="ARBA00023002"/>
    </source>
</evidence>
<evidence type="ECO:0000313" key="4">
    <source>
        <dbReference type="Proteomes" id="UP000727907"/>
    </source>
</evidence>
<dbReference type="PANTHER" id="PTHR43884">
    <property type="entry name" value="ACYL-COA DEHYDROGENASE"/>
    <property type="match status" value="1"/>
</dbReference>
<dbReference type="Proteomes" id="UP000727907">
    <property type="component" value="Unassembled WGS sequence"/>
</dbReference>
<feature type="domain" description="Acyl-CoA dehydrogenase C-terminal" evidence="2">
    <location>
        <begin position="247"/>
        <end position="375"/>
    </location>
</feature>
<comment type="caution">
    <text evidence="3">The sequence shown here is derived from an EMBL/GenBank/DDBJ whole genome shotgun (WGS) entry which is preliminary data.</text>
</comment>
<dbReference type="InterPro" id="IPR013107">
    <property type="entry name" value="Acyl-CoA_DH_C"/>
</dbReference>
<sequence>MDSVQPAPTLNAPTLSAPERARALQPLLDRHGVEIDRRRELTPDVVDSLIAQDMLRLLLPRSLGGQELPLIDFCEAVEAIAWADASTAWFVNQSNVSSATSAAAMPHEAALATFGSPGVGLAWGARHGASTAIRVDGGYRLSGTWSFASGGRHSTWMGAHSAVQNPDGTPHMRHGRADDRSFVFRRTDARIVDDWFVLGLRGTGSDTYTVEDLFIPDAMAPARDVLQERRETGPIYTIGSTLLYASGFCSVTIGLARRLLDAYIDLARGKHSRASINSMAANNAIQREIALLDARLSAARAFLHAEVRATYDAASAGTLDVDRRMRLRLATTHGMNEASDVSIAAYRAAGTTAILDSAPFERRFRDAMSASQHLQAMLGHVEMVGRHILGVENKLQNL</sequence>
<evidence type="ECO:0000313" key="3">
    <source>
        <dbReference type="EMBL" id="MBU8874086.1"/>
    </source>
</evidence>
<reference evidence="3 4" key="1">
    <citation type="submission" date="2021-06" db="EMBL/GenBank/DDBJ databases">
        <authorList>
            <person name="Lee D.H."/>
        </authorList>
    </citation>
    <scope>NUCLEOTIDE SEQUENCE [LARGE SCALE GENOMIC DNA]</scope>
    <source>
        <strain evidence="3 4">MMS21-HV4-11</strain>
    </source>
</reference>